<reference evidence="1 2" key="1">
    <citation type="submission" date="2016-01" db="EMBL/GenBank/DDBJ databases">
        <title>Highly variable Streptococcus oralis are common among viridans streptococci isolated from primates.</title>
        <authorList>
            <person name="Denapaite D."/>
            <person name="Rieger M."/>
            <person name="Koendgen S."/>
            <person name="Brueckner R."/>
            <person name="Ochigava I."/>
            <person name="Kappeler P."/>
            <person name="Maetz-Rensing K."/>
            <person name="Leendertz F."/>
            <person name="Hakenbeck R."/>
        </authorList>
    </citation>
    <scope>NUCLEOTIDE SEQUENCE [LARGE SCALE GENOMIC DNA]</scope>
    <source>
        <strain evidence="1 2">DD07</strain>
    </source>
</reference>
<dbReference type="Proteomes" id="UP000070096">
    <property type="component" value="Unassembled WGS sequence"/>
</dbReference>
<evidence type="ECO:0000313" key="2">
    <source>
        <dbReference type="Proteomes" id="UP000070096"/>
    </source>
</evidence>
<dbReference type="AlphaFoldDB" id="A0A139N071"/>
<dbReference type="PATRIC" id="fig|1302.21.peg.2038"/>
<protein>
    <submittedName>
        <fullName evidence="1">Phage protein</fullName>
    </submittedName>
</protein>
<organism evidence="1 2">
    <name type="scientific">Streptococcus gordonii</name>
    <dbReference type="NCBI Taxonomy" id="1302"/>
    <lineage>
        <taxon>Bacteria</taxon>
        <taxon>Bacillati</taxon>
        <taxon>Bacillota</taxon>
        <taxon>Bacilli</taxon>
        <taxon>Lactobacillales</taxon>
        <taxon>Streptococcaceae</taxon>
        <taxon>Streptococcus</taxon>
    </lineage>
</organism>
<sequence length="106" mass="11917">MKQTKKFIALQNKENGHFVSEYKHNDKRLAYKVGLCECMQDALTLDYDAYEAQEEEIAALAESFGCHIVVVEATHEIKLLDGSDAPEPKKRNGQSGLLDFLEALSK</sequence>
<dbReference type="EMBL" id="LQRC01000242">
    <property type="protein sequence ID" value="KXT69353.1"/>
    <property type="molecule type" value="Genomic_DNA"/>
</dbReference>
<proteinExistence type="predicted"/>
<accession>A0A139N071</accession>
<comment type="caution">
    <text evidence="1">The sequence shown here is derived from an EMBL/GenBank/DDBJ whole genome shotgun (WGS) entry which is preliminary data.</text>
</comment>
<evidence type="ECO:0000313" key="1">
    <source>
        <dbReference type="EMBL" id="KXT69353.1"/>
    </source>
</evidence>
<gene>
    <name evidence="1" type="ORF">SGODD07_01842</name>
</gene>
<name>A0A139N071_STRGN</name>